<sequence length="401" mass="43767">MTNNTSHQSTRSIIVGLLWHSMASGNLGVVALTFSQIAIVKEAAERAGKTVKIKVFGWQLDGSIPMPDGFEEIEYIGVNAKALLSPGSYLRKSLTSCQVVLDVGEGDSFSDIYGLKRLVYLCLSKRLAGAGGRRMILSPQTIGPFSTTSSAILARWALASATQVFARDPLSKQYLDENGQVTKSQEAIDMAFRLPFVKRAKQGGRIQIGLNVSGLLFAGGYSGKNELGLTLDFVELTHRTIEWALALPDADVWLIPHVMSRDIPEEDDVHASKKLISQYPRLQLAGPFNNPCDAKTFMSGLDFFVGGRMHACIGAFSAGVPTVPLAYSRKFNGLFASLKYPVLVDCKKMSVGEAFSTMTKAYDEREKLALDVGAGIRLAHEKLACYVDYVAQTLLEQRCHD</sequence>
<evidence type="ECO:0000313" key="2">
    <source>
        <dbReference type="EMBL" id="KXB30544.1"/>
    </source>
</evidence>
<dbReference type="AlphaFoldDB" id="A0A133XHX3"/>
<organism evidence="2 3">
    <name type="scientific">Dechloromonas denitrificans</name>
    <dbReference type="NCBI Taxonomy" id="281362"/>
    <lineage>
        <taxon>Bacteria</taxon>
        <taxon>Pseudomonadati</taxon>
        <taxon>Pseudomonadota</taxon>
        <taxon>Betaproteobacteria</taxon>
        <taxon>Rhodocyclales</taxon>
        <taxon>Azonexaceae</taxon>
        <taxon>Dechloromonas</taxon>
    </lineage>
</organism>
<dbReference type="RefSeq" id="WP_066884270.1">
    <property type="nucleotide sequence ID" value="NZ_LODL01000021.1"/>
</dbReference>
<evidence type="ECO:0000259" key="1">
    <source>
        <dbReference type="Pfam" id="PF04230"/>
    </source>
</evidence>
<dbReference type="Proteomes" id="UP000070186">
    <property type="component" value="Unassembled WGS sequence"/>
</dbReference>
<protein>
    <recommendedName>
        <fullName evidence="1">Polysaccharide pyruvyl transferase domain-containing protein</fullName>
    </recommendedName>
</protein>
<dbReference type="InterPro" id="IPR007345">
    <property type="entry name" value="Polysacch_pyruvyl_Trfase"/>
</dbReference>
<dbReference type="Pfam" id="PF04230">
    <property type="entry name" value="PS_pyruv_trans"/>
    <property type="match status" value="1"/>
</dbReference>
<comment type="caution">
    <text evidence="2">The sequence shown here is derived from an EMBL/GenBank/DDBJ whole genome shotgun (WGS) entry which is preliminary data.</text>
</comment>
<feature type="domain" description="Polysaccharide pyruvyl transferase" evidence="1">
    <location>
        <begin position="88"/>
        <end position="328"/>
    </location>
</feature>
<accession>A0A133XHX3</accession>
<dbReference type="EMBL" id="LODL01000021">
    <property type="protein sequence ID" value="KXB30544.1"/>
    <property type="molecule type" value="Genomic_DNA"/>
</dbReference>
<proteinExistence type="predicted"/>
<evidence type="ECO:0000313" key="3">
    <source>
        <dbReference type="Proteomes" id="UP000070186"/>
    </source>
</evidence>
<gene>
    <name evidence="2" type="ORF">AT959_14555</name>
</gene>
<name>A0A133XHX3_9RHOO</name>
<dbReference type="PANTHER" id="PTHR36836">
    <property type="entry name" value="COLANIC ACID BIOSYNTHESIS PROTEIN WCAK"/>
    <property type="match status" value="1"/>
</dbReference>
<dbReference type="PANTHER" id="PTHR36836:SF1">
    <property type="entry name" value="COLANIC ACID BIOSYNTHESIS PROTEIN WCAK"/>
    <property type="match status" value="1"/>
</dbReference>
<dbReference type="STRING" id="281362.AT959_14555"/>
<reference evidence="2 3" key="1">
    <citation type="submission" date="2015-12" db="EMBL/GenBank/DDBJ databases">
        <title>Nitrous oxide reduction kinetics distinguish bacteria harboring typical versus atypical NosZ.</title>
        <authorList>
            <person name="Yoon S."/>
            <person name="Nissen S."/>
            <person name="Park D."/>
            <person name="Sanford R.A."/>
            <person name="Loeffler F.E."/>
        </authorList>
    </citation>
    <scope>NUCLEOTIDE SEQUENCE [LARGE SCALE GENOMIC DNA]</scope>
    <source>
        <strain evidence="2 3">ATCC BAA-841</strain>
    </source>
</reference>
<keyword evidence="3" id="KW-1185">Reference proteome</keyword>